<dbReference type="InterPro" id="IPR036291">
    <property type="entry name" value="NAD(P)-bd_dom_sf"/>
</dbReference>
<dbReference type="PANTHER" id="PTHR43060:SF15">
    <property type="entry name" value="3-HYDROXYISOBUTYRATE DEHYDROGENASE-LIKE 1, MITOCHONDRIAL-RELATED"/>
    <property type="match status" value="1"/>
</dbReference>
<feature type="domain" description="3-hydroxyisobutyrate dehydrogenase-like NAD-binding" evidence="6">
    <location>
        <begin position="179"/>
        <end position="298"/>
    </location>
</feature>
<comment type="similarity">
    <text evidence="1">Belongs to the HIBADH-related family.</text>
</comment>
<proteinExistence type="inferred from homology"/>
<dbReference type="AlphaFoldDB" id="A0A937RM74"/>
<dbReference type="RefSeq" id="WP_203006918.1">
    <property type="nucleotide sequence ID" value="NZ_JADWYU010000311.1"/>
</dbReference>
<dbReference type="SUPFAM" id="SSF48179">
    <property type="entry name" value="6-phosphogluconate dehydrogenase C-terminal domain-like"/>
    <property type="match status" value="1"/>
</dbReference>
<dbReference type="InterPro" id="IPR006115">
    <property type="entry name" value="6PGDH_NADP-bd"/>
</dbReference>
<dbReference type="InterPro" id="IPR015815">
    <property type="entry name" value="HIBADH-related"/>
</dbReference>
<feature type="active site" evidence="4">
    <location>
        <position position="185"/>
    </location>
</feature>
<evidence type="ECO:0000313" key="7">
    <source>
        <dbReference type="EMBL" id="MBL7628943.1"/>
    </source>
</evidence>
<organism evidence="7 8">
    <name type="scientific">Frankia nepalensis</name>
    <dbReference type="NCBI Taxonomy" id="1836974"/>
    <lineage>
        <taxon>Bacteria</taxon>
        <taxon>Bacillati</taxon>
        <taxon>Actinomycetota</taxon>
        <taxon>Actinomycetes</taxon>
        <taxon>Frankiales</taxon>
        <taxon>Frankiaceae</taxon>
        <taxon>Frankia</taxon>
    </lineage>
</organism>
<dbReference type="Pfam" id="PF03446">
    <property type="entry name" value="NAD_binding_2"/>
    <property type="match status" value="1"/>
</dbReference>
<dbReference type="Gene3D" id="3.40.50.720">
    <property type="entry name" value="NAD(P)-binding Rossmann-like Domain"/>
    <property type="match status" value="1"/>
</dbReference>
<evidence type="ECO:0000259" key="6">
    <source>
        <dbReference type="Pfam" id="PF14833"/>
    </source>
</evidence>
<keyword evidence="2" id="KW-0560">Oxidoreductase</keyword>
<keyword evidence="8" id="KW-1185">Reference proteome</keyword>
<evidence type="ECO:0000259" key="5">
    <source>
        <dbReference type="Pfam" id="PF03446"/>
    </source>
</evidence>
<evidence type="ECO:0000313" key="8">
    <source>
        <dbReference type="Proteomes" id="UP000604475"/>
    </source>
</evidence>
<dbReference type="EMBL" id="JAEACQ010000198">
    <property type="protein sequence ID" value="MBL7628943.1"/>
    <property type="molecule type" value="Genomic_DNA"/>
</dbReference>
<protein>
    <submittedName>
        <fullName evidence="7">NAD(P)-dependent oxidoreductase</fullName>
    </submittedName>
</protein>
<dbReference type="Pfam" id="PF14833">
    <property type="entry name" value="NAD_binding_11"/>
    <property type="match status" value="1"/>
</dbReference>
<dbReference type="GO" id="GO:0051287">
    <property type="term" value="F:NAD binding"/>
    <property type="evidence" value="ECO:0007669"/>
    <property type="project" value="InterPro"/>
</dbReference>
<dbReference type="GO" id="GO:0016491">
    <property type="term" value="F:oxidoreductase activity"/>
    <property type="evidence" value="ECO:0007669"/>
    <property type="project" value="UniProtKB-KW"/>
</dbReference>
<evidence type="ECO:0000256" key="1">
    <source>
        <dbReference type="ARBA" id="ARBA00009080"/>
    </source>
</evidence>
<dbReference type="GO" id="GO:0050661">
    <property type="term" value="F:NADP binding"/>
    <property type="evidence" value="ECO:0007669"/>
    <property type="project" value="InterPro"/>
</dbReference>
<evidence type="ECO:0000256" key="2">
    <source>
        <dbReference type="ARBA" id="ARBA00023002"/>
    </source>
</evidence>
<dbReference type="PANTHER" id="PTHR43060">
    <property type="entry name" value="3-HYDROXYISOBUTYRATE DEHYDROGENASE-LIKE 1, MITOCHONDRIAL-RELATED"/>
    <property type="match status" value="1"/>
</dbReference>
<dbReference type="Proteomes" id="UP000604475">
    <property type="component" value="Unassembled WGS sequence"/>
</dbReference>
<dbReference type="Gene3D" id="1.10.1040.10">
    <property type="entry name" value="N-(1-d-carboxylethyl)-l-norvaline Dehydrogenase, domain 2"/>
    <property type="match status" value="1"/>
</dbReference>
<gene>
    <name evidence="7" type="ORF">I7412_17620</name>
</gene>
<name>A0A937RM74_9ACTN</name>
<feature type="domain" description="6-phosphogluconate dehydrogenase NADP-binding" evidence="5">
    <location>
        <begin position="17"/>
        <end position="173"/>
    </location>
</feature>
<dbReference type="InterPro" id="IPR013328">
    <property type="entry name" value="6PGD_dom2"/>
</dbReference>
<evidence type="ECO:0000256" key="3">
    <source>
        <dbReference type="ARBA" id="ARBA00023027"/>
    </source>
</evidence>
<reference evidence="7" key="1">
    <citation type="submission" date="2020-12" db="EMBL/GenBank/DDBJ databases">
        <title>Genomic characterization of non-nitrogen-fixing Frankia strains.</title>
        <authorList>
            <person name="Carlos-Shanley C."/>
            <person name="Guerra T."/>
            <person name="Hahn D."/>
        </authorList>
    </citation>
    <scope>NUCLEOTIDE SEQUENCE</scope>
    <source>
        <strain evidence="7">CN6</strain>
    </source>
</reference>
<evidence type="ECO:0000256" key="4">
    <source>
        <dbReference type="PIRSR" id="PIRSR000103-1"/>
    </source>
</evidence>
<dbReference type="InterPro" id="IPR029154">
    <property type="entry name" value="HIBADH-like_NADP-bd"/>
</dbReference>
<dbReference type="PIRSF" id="PIRSF000103">
    <property type="entry name" value="HIBADH"/>
    <property type="match status" value="1"/>
</dbReference>
<sequence length="318" mass="31853">MPDSAAAPALASPSSTRIGWIGTGVMGASMAGHLLRAGYPLTVTTRTTRRAKPLLDDGAAWADTPAGVAAASDVVFSMVGFPADVREVLLGPDGALSAARPGAVLVDMSTSEPSLAVEVAAAAAARGVHALDAPVSGGDVGARNATLSIMIGGPAEVVEAVRPCLEALGKSIVRQGGPGAGQHTKMVNQILIASTMVGVTEALLYAYRSGLDVGQVLASVSGGAAGSWSLTNLAPRVVAGDFAPGFFVDHLVKDLGIALAEARRARLSLPGLALANQLYVALQGQGRGRDGTQSLVHALASLSGLAFPPAPATPTEDS</sequence>
<keyword evidence="3" id="KW-0520">NAD</keyword>
<dbReference type="InterPro" id="IPR008927">
    <property type="entry name" value="6-PGluconate_DH-like_C_sf"/>
</dbReference>
<dbReference type="SUPFAM" id="SSF51735">
    <property type="entry name" value="NAD(P)-binding Rossmann-fold domains"/>
    <property type="match status" value="1"/>
</dbReference>
<comment type="caution">
    <text evidence="7">The sequence shown here is derived from an EMBL/GenBank/DDBJ whole genome shotgun (WGS) entry which is preliminary data.</text>
</comment>
<accession>A0A937RM74</accession>